<organism evidence="2 3">
    <name type="scientific">Colletotrichum orbiculare (strain 104-T / ATCC 96160 / CBS 514.97 / LARS 414 / MAFF 240422)</name>
    <name type="common">Cucumber anthracnose fungus</name>
    <name type="synonym">Colletotrichum lagenarium</name>
    <dbReference type="NCBI Taxonomy" id="1213857"/>
    <lineage>
        <taxon>Eukaryota</taxon>
        <taxon>Fungi</taxon>
        <taxon>Dikarya</taxon>
        <taxon>Ascomycota</taxon>
        <taxon>Pezizomycotina</taxon>
        <taxon>Sordariomycetes</taxon>
        <taxon>Hypocreomycetidae</taxon>
        <taxon>Glomerellales</taxon>
        <taxon>Glomerellaceae</taxon>
        <taxon>Colletotrichum</taxon>
        <taxon>Colletotrichum orbiculare species complex</taxon>
    </lineage>
</organism>
<reference evidence="3" key="2">
    <citation type="journal article" date="2019" name="Mol. Plant Microbe Interact.">
        <title>Genome sequence resources for four phytopathogenic fungi from the Colletotrichum orbiculare species complex.</title>
        <authorList>
            <person name="Gan P."/>
            <person name="Tsushima A."/>
            <person name="Narusaka M."/>
            <person name="Narusaka Y."/>
            <person name="Takano Y."/>
            <person name="Kubo Y."/>
            <person name="Shirasu K."/>
        </authorList>
    </citation>
    <scope>GENOME REANNOTATION</scope>
    <source>
        <strain evidence="3">104-T / ATCC 96160 / CBS 514.97 / LARS 414 / MAFF 240422</strain>
    </source>
</reference>
<gene>
    <name evidence="2" type="ORF">Cob_v011738</name>
</gene>
<protein>
    <submittedName>
        <fullName evidence="2">Uncharacterized protein</fullName>
    </submittedName>
</protein>
<feature type="compositionally biased region" description="Basic and acidic residues" evidence="1">
    <location>
        <begin position="54"/>
        <end position="63"/>
    </location>
</feature>
<dbReference type="AlphaFoldDB" id="A0A484FCP2"/>
<accession>A0A484FCP2</accession>
<evidence type="ECO:0000256" key="1">
    <source>
        <dbReference type="SAM" id="MobiDB-lite"/>
    </source>
</evidence>
<sequence>MLQLRTTHIVSSSRLGRVAEAGVSCWCTGPRSNDSSCHDLICLPSRNAHPKRSALGDRVDWHTGPRGNFQ</sequence>
<proteinExistence type="predicted"/>
<feature type="region of interest" description="Disordered" evidence="1">
    <location>
        <begin position="49"/>
        <end position="70"/>
    </location>
</feature>
<evidence type="ECO:0000313" key="2">
    <source>
        <dbReference type="EMBL" id="TDZ15331.1"/>
    </source>
</evidence>
<keyword evidence="3" id="KW-1185">Reference proteome</keyword>
<dbReference type="Proteomes" id="UP000014480">
    <property type="component" value="Unassembled WGS sequence"/>
</dbReference>
<comment type="caution">
    <text evidence="2">The sequence shown here is derived from an EMBL/GenBank/DDBJ whole genome shotgun (WGS) entry which is preliminary data.</text>
</comment>
<reference evidence="3" key="1">
    <citation type="journal article" date="2013" name="New Phytol.">
        <title>Comparative genomic and transcriptomic analyses reveal the hemibiotrophic stage shift of Colletotrichum fungi.</title>
        <authorList>
            <person name="Gan P."/>
            <person name="Ikeda K."/>
            <person name="Irieda H."/>
            <person name="Narusaka M."/>
            <person name="O'Connell R.J."/>
            <person name="Narusaka Y."/>
            <person name="Takano Y."/>
            <person name="Kubo Y."/>
            <person name="Shirasu K."/>
        </authorList>
    </citation>
    <scope>NUCLEOTIDE SEQUENCE [LARGE SCALE GENOMIC DNA]</scope>
    <source>
        <strain evidence="3">104-T / ATCC 96160 / CBS 514.97 / LARS 414 / MAFF 240422</strain>
    </source>
</reference>
<evidence type="ECO:0000313" key="3">
    <source>
        <dbReference type="Proteomes" id="UP000014480"/>
    </source>
</evidence>
<name>A0A484FCP2_COLOR</name>
<dbReference type="EMBL" id="AMCV02000041">
    <property type="protein sequence ID" value="TDZ15331.1"/>
    <property type="molecule type" value="Genomic_DNA"/>
</dbReference>